<evidence type="ECO:0000313" key="2">
    <source>
        <dbReference type="Proteomes" id="UP001158598"/>
    </source>
</evidence>
<protein>
    <submittedName>
        <fullName evidence="1">Uncharacterized protein</fullName>
    </submittedName>
</protein>
<dbReference type="Proteomes" id="UP001158598">
    <property type="component" value="Chromosome"/>
</dbReference>
<accession>A0AA35XT13</accession>
<name>A0AA35XT13_METCP</name>
<dbReference type="AlphaFoldDB" id="A0AA35XT13"/>
<sequence length="128" mass="13606">MCLRKASDEGLIGIDTICYGKGESSGYRRNGTVPDGAVPCPVGPGVERSLERPRAKHKSGRRFLLPACDGVARVLARSSGRARSLPMCVICPGFCAKYLNLRVPGSPSLVGDLVRVITHLVSEIARSA</sequence>
<dbReference type="EMBL" id="OX458332">
    <property type="protein sequence ID" value="CAI8767138.1"/>
    <property type="molecule type" value="Genomic_DNA"/>
</dbReference>
<gene>
    <name evidence="1" type="ORF">MCNOR_0947</name>
</gene>
<organism evidence="1 2">
    <name type="scientific">Methylococcus capsulatus</name>
    <dbReference type="NCBI Taxonomy" id="414"/>
    <lineage>
        <taxon>Bacteria</taxon>
        <taxon>Pseudomonadati</taxon>
        <taxon>Pseudomonadota</taxon>
        <taxon>Gammaproteobacteria</taxon>
        <taxon>Methylococcales</taxon>
        <taxon>Methylococcaceae</taxon>
        <taxon>Methylococcus</taxon>
    </lineage>
</organism>
<proteinExistence type="predicted"/>
<reference evidence="1" key="1">
    <citation type="submission" date="2023-03" db="EMBL/GenBank/DDBJ databases">
        <authorList>
            <person name="Pearce D."/>
        </authorList>
    </citation>
    <scope>NUCLEOTIDE SEQUENCE</scope>
    <source>
        <strain evidence="1">Mc</strain>
    </source>
</reference>
<evidence type="ECO:0000313" key="1">
    <source>
        <dbReference type="EMBL" id="CAI8767138.1"/>
    </source>
</evidence>